<name>A0ACB9PGQ3_BAUVA</name>
<protein>
    <submittedName>
        <fullName evidence="1">Uncharacterized protein</fullName>
    </submittedName>
</protein>
<dbReference type="Proteomes" id="UP000828941">
    <property type="component" value="Chromosome 4"/>
</dbReference>
<sequence length="102" mass="11387">MMYKRKPPSMAAKCYSTTHMTLSMLVLSLGKFLLCSFQCKGLLENELVSTFSMTKKLSWGNDDMAIRENHQEEFFSKTKTLSNKQQIVVVTGASGLGKSALI</sequence>
<organism evidence="1 2">
    <name type="scientific">Bauhinia variegata</name>
    <name type="common">Purple orchid tree</name>
    <name type="synonym">Phanera variegata</name>
    <dbReference type="NCBI Taxonomy" id="167791"/>
    <lineage>
        <taxon>Eukaryota</taxon>
        <taxon>Viridiplantae</taxon>
        <taxon>Streptophyta</taxon>
        <taxon>Embryophyta</taxon>
        <taxon>Tracheophyta</taxon>
        <taxon>Spermatophyta</taxon>
        <taxon>Magnoliopsida</taxon>
        <taxon>eudicotyledons</taxon>
        <taxon>Gunneridae</taxon>
        <taxon>Pentapetalae</taxon>
        <taxon>rosids</taxon>
        <taxon>fabids</taxon>
        <taxon>Fabales</taxon>
        <taxon>Fabaceae</taxon>
        <taxon>Cercidoideae</taxon>
        <taxon>Cercideae</taxon>
        <taxon>Bauhiniinae</taxon>
        <taxon>Bauhinia</taxon>
    </lineage>
</organism>
<reference evidence="1 2" key="1">
    <citation type="journal article" date="2022" name="DNA Res.">
        <title>Chromosomal-level genome assembly of the orchid tree Bauhinia variegata (Leguminosae; Cercidoideae) supports the allotetraploid origin hypothesis of Bauhinia.</title>
        <authorList>
            <person name="Zhong Y."/>
            <person name="Chen Y."/>
            <person name="Zheng D."/>
            <person name="Pang J."/>
            <person name="Liu Y."/>
            <person name="Luo S."/>
            <person name="Meng S."/>
            <person name="Qian L."/>
            <person name="Wei D."/>
            <person name="Dai S."/>
            <person name="Zhou R."/>
        </authorList>
    </citation>
    <scope>NUCLEOTIDE SEQUENCE [LARGE SCALE GENOMIC DNA]</scope>
    <source>
        <strain evidence="1">BV-YZ2020</strain>
    </source>
</reference>
<proteinExistence type="predicted"/>
<evidence type="ECO:0000313" key="2">
    <source>
        <dbReference type="Proteomes" id="UP000828941"/>
    </source>
</evidence>
<keyword evidence="2" id="KW-1185">Reference proteome</keyword>
<evidence type="ECO:0000313" key="1">
    <source>
        <dbReference type="EMBL" id="KAI4347713.1"/>
    </source>
</evidence>
<accession>A0ACB9PGQ3</accession>
<dbReference type="EMBL" id="CM039429">
    <property type="protein sequence ID" value="KAI4347713.1"/>
    <property type="molecule type" value="Genomic_DNA"/>
</dbReference>
<gene>
    <name evidence="1" type="ORF">L6164_008497</name>
</gene>
<comment type="caution">
    <text evidence="1">The sequence shown here is derived from an EMBL/GenBank/DDBJ whole genome shotgun (WGS) entry which is preliminary data.</text>
</comment>